<dbReference type="OrthoDB" id="325470at2157"/>
<dbReference type="EMBL" id="JAHQXF010000002">
    <property type="protein sequence ID" value="MBV0925160.1"/>
    <property type="molecule type" value="Genomic_DNA"/>
</dbReference>
<evidence type="ECO:0000313" key="1">
    <source>
        <dbReference type="EMBL" id="MBV0925160.1"/>
    </source>
</evidence>
<sequence length="50" mass="5721">MLEQHDNSSSERCNHLRDTVARHWASLDRGWKAALFGVLIVLFELLDVGL</sequence>
<dbReference type="RefSeq" id="WP_162317998.1">
    <property type="nucleotide sequence ID" value="NZ_JAHQXF010000002.1"/>
</dbReference>
<keyword evidence="2" id="KW-1185">Reference proteome</keyword>
<gene>
    <name evidence="1" type="ORF">KTS45_13225</name>
</gene>
<reference evidence="1 2" key="1">
    <citation type="submission" date="2021-06" db="EMBL/GenBank/DDBJ databases">
        <title>New haloarchaea isolates fom saline soil.</title>
        <authorList>
            <person name="Duran-Viseras A."/>
            <person name="Sanchez-Porro C.S."/>
            <person name="Ventosa A."/>
        </authorList>
    </citation>
    <scope>NUCLEOTIDE SEQUENCE [LARGE SCALE GENOMIC DNA]</scope>
    <source>
        <strain evidence="1 2">JCM 183640</strain>
    </source>
</reference>
<name>A0A8J7Y5Y5_9EURY</name>
<comment type="caution">
    <text evidence="1">The sequence shown here is derived from an EMBL/GenBank/DDBJ whole genome shotgun (WGS) entry which is preliminary data.</text>
</comment>
<proteinExistence type="predicted"/>
<dbReference type="AlphaFoldDB" id="A0A8J7Y5Y5"/>
<protein>
    <submittedName>
        <fullName evidence="1">Uncharacterized protein</fullName>
    </submittedName>
</protein>
<dbReference type="Proteomes" id="UP000766550">
    <property type="component" value="Unassembled WGS sequence"/>
</dbReference>
<accession>A0A8J7Y5Y5</accession>
<organism evidence="1 2">
    <name type="scientific">Haloarcula limicola</name>
    <dbReference type="NCBI Taxonomy" id="1429915"/>
    <lineage>
        <taxon>Archaea</taxon>
        <taxon>Methanobacteriati</taxon>
        <taxon>Methanobacteriota</taxon>
        <taxon>Stenosarchaea group</taxon>
        <taxon>Halobacteria</taxon>
        <taxon>Halobacteriales</taxon>
        <taxon>Haloarculaceae</taxon>
        <taxon>Haloarcula</taxon>
    </lineage>
</organism>
<evidence type="ECO:0000313" key="2">
    <source>
        <dbReference type="Proteomes" id="UP000766550"/>
    </source>
</evidence>